<evidence type="ECO:0000313" key="4">
    <source>
        <dbReference type="EMBL" id="KAF3003760.1"/>
    </source>
</evidence>
<keyword evidence="5" id="KW-1185">Reference proteome</keyword>
<keyword evidence="3" id="KW-0812">Transmembrane</keyword>
<organism evidence="4 5">
    <name type="scientific">Curvularia kusanoi</name>
    <name type="common">Cochliobolus kusanoi</name>
    <dbReference type="NCBI Taxonomy" id="90978"/>
    <lineage>
        <taxon>Eukaryota</taxon>
        <taxon>Fungi</taxon>
        <taxon>Dikarya</taxon>
        <taxon>Ascomycota</taxon>
        <taxon>Pezizomycotina</taxon>
        <taxon>Dothideomycetes</taxon>
        <taxon>Pleosporomycetidae</taxon>
        <taxon>Pleosporales</taxon>
        <taxon>Pleosporineae</taxon>
        <taxon>Pleosporaceae</taxon>
        <taxon>Curvularia</taxon>
    </lineage>
</organism>
<dbReference type="EMBL" id="SWKU01000009">
    <property type="protein sequence ID" value="KAF3003760.1"/>
    <property type="molecule type" value="Genomic_DNA"/>
</dbReference>
<protein>
    <submittedName>
        <fullName evidence="4">Uncharacterized protein</fullName>
    </submittedName>
</protein>
<sequence>MSSRDTKSTAHGDGIDQPVPTKSPEVSKMEDPILRLSRHLNSITEDMRAMGAEIELLRQDRATLSGAKVDNKPLGDEMQTLEVLKQQSRAEYGGFKEDEGSLGAEHVLLKREKDELKLSVDRLLIANEQLKAESKDAKRKAALFLAQKQALETKFHNLKARALASARWRLLLAVILILCSSYCLFVF</sequence>
<evidence type="ECO:0000256" key="1">
    <source>
        <dbReference type="SAM" id="Coils"/>
    </source>
</evidence>
<evidence type="ECO:0000256" key="3">
    <source>
        <dbReference type="SAM" id="Phobius"/>
    </source>
</evidence>
<feature type="transmembrane region" description="Helical" evidence="3">
    <location>
        <begin position="168"/>
        <end position="185"/>
    </location>
</feature>
<evidence type="ECO:0000313" key="5">
    <source>
        <dbReference type="Proteomes" id="UP000801428"/>
    </source>
</evidence>
<name>A0A9P4TH85_CURKU</name>
<feature type="compositionally biased region" description="Basic and acidic residues" evidence="2">
    <location>
        <begin position="1"/>
        <end position="14"/>
    </location>
</feature>
<dbReference type="Proteomes" id="UP000801428">
    <property type="component" value="Unassembled WGS sequence"/>
</dbReference>
<keyword evidence="1" id="KW-0175">Coiled coil</keyword>
<gene>
    <name evidence="4" type="ORF">E8E13_009882</name>
</gene>
<evidence type="ECO:0000256" key="2">
    <source>
        <dbReference type="SAM" id="MobiDB-lite"/>
    </source>
</evidence>
<comment type="caution">
    <text evidence="4">The sequence shown here is derived from an EMBL/GenBank/DDBJ whole genome shotgun (WGS) entry which is preliminary data.</text>
</comment>
<dbReference type="AlphaFoldDB" id="A0A9P4TH85"/>
<proteinExistence type="predicted"/>
<feature type="coiled-coil region" evidence="1">
    <location>
        <begin position="113"/>
        <end position="147"/>
    </location>
</feature>
<accession>A0A9P4TH85</accession>
<keyword evidence="3" id="KW-0472">Membrane</keyword>
<reference evidence="4" key="1">
    <citation type="submission" date="2019-04" db="EMBL/GenBank/DDBJ databases">
        <title>Sequencing of skin fungus with MAO and IRED activity.</title>
        <authorList>
            <person name="Marsaioli A.J."/>
            <person name="Bonatto J.M.C."/>
            <person name="Reis Junior O."/>
        </authorList>
    </citation>
    <scope>NUCLEOTIDE SEQUENCE</scope>
    <source>
        <strain evidence="4">30M1</strain>
    </source>
</reference>
<keyword evidence="3" id="KW-1133">Transmembrane helix</keyword>
<feature type="region of interest" description="Disordered" evidence="2">
    <location>
        <begin position="1"/>
        <end position="30"/>
    </location>
</feature>